<gene>
    <name evidence="1" type="ORF">DERYTH_LOCUS23701</name>
</gene>
<sequence length="47" mass="5487">AFNTLTSSYRDLYNYAILHNQWATLKKIAKFLELFKDFTIKISSGTN</sequence>
<dbReference type="EMBL" id="CAJVPY010037053">
    <property type="protein sequence ID" value="CAG8802549.1"/>
    <property type="molecule type" value="Genomic_DNA"/>
</dbReference>
<dbReference type="AlphaFoldDB" id="A0A9N9K084"/>
<proteinExistence type="predicted"/>
<keyword evidence="2" id="KW-1185">Reference proteome</keyword>
<protein>
    <submittedName>
        <fullName evidence="1">1812_t:CDS:1</fullName>
    </submittedName>
</protein>
<evidence type="ECO:0000313" key="1">
    <source>
        <dbReference type="EMBL" id="CAG8802549.1"/>
    </source>
</evidence>
<feature type="non-terminal residue" evidence="1">
    <location>
        <position position="47"/>
    </location>
</feature>
<accession>A0A9N9K084</accession>
<reference evidence="1" key="1">
    <citation type="submission" date="2021-06" db="EMBL/GenBank/DDBJ databases">
        <authorList>
            <person name="Kallberg Y."/>
            <person name="Tangrot J."/>
            <person name="Rosling A."/>
        </authorList>
    </citation>
    <scope>NUCLEOTIDE SEQUENCE</scope>
    <source>
        <strain evidence="1">MA453B</strain>
    </source>
</reference>
<name>A0A9N9K084_9GLOM</name>
<comment type="caution">
    <text evidence="1">The sequence shown here is derived from an EMBL/GenBank/DDBJ whole genome shotgun (WGS) entry which is preliminary data.</text>
</comment>
<organism evidence="1 2">
    <name type="scientific">Dentiscutata erythropus</name>
    <dbReference type="NCBI Taxonomy" id="1348616"/>
    <lineage>
        <taxon>Eukaryota</taxon>
        <taxon>Fungi</taxon>
        <taxon>Fungi incertae sedis</taxon>
        <taxon>Mucoromycota</taxon>
        <taxon>Glomeromycotina</taxon>
        <taxon>Glomeromycetes</taxon>
        <taxon>Diversisporales</taxon>
        <taxon>Gigasporaceae</taxon>
        <taxon>Dentiscutata</taxon>
    </lineage>
</organism>
<evidence type="ECO:0000313" key="2">
    <source>
        <dbReference type="Proteomes" id="UP000789405"/>
    </source>
</evidence>
<dbReference type="Proteomes" id="UP000789405">
    <property type="component" value="Unassembled WGS sequence"/>
</dbReference>
<feature type="non-terminal residue" evidence="1">
    <location>
        <position position="1"/>
    </location>
</feature>